<dbReference type="PANTHER" id="PTHR24567:SF68">
    <property type="entry name" value="DNA-BINDING TRANSCRIPTIONAL DUAL REGULATOR CRP"/>
    <property type="match status" value="1"/>
</dbReference>
<dbReference type="SUPFAM" id="SSF51206">
    <property type="entry name" value="cAMP-binding domain-like"/>
    <property type="match status" value="1"/>
</dbReference>
<evidence type="ECO:0000259" key="5">
    <source>
        <dbReference type="PROSITE" id="PS51063"/>
    </source>
</evidence>
<dbReference type="GO" id="GO:0005829">
    <property type="term" value="C:cytosol"/>
    <property type="evidence" value="ECO:0007669"/>
    <property type="project" value="TreeGrafter"/>
</dbReference>
<dbReference type="GO" id="GO:0003677">
    <property type="term" value="F:DNA binding"/>
    <property type="evidence" value="ECO:0007669"/>
    <property type="project" value="UniProtKB-KW"/>
</dbReference>
<evidence type="ECO:0000256" key="2">
    <source>
        <dbReference type="ARBA" id="ARBA00023125"/>
    </source>
</evidence>
<dbReference type="InterPro" id="IPR036388">
    <property type="entry name" value="WH-like_DNA-bd_sf"/>
</dbReference>
<organism evidence="6 7">
    <name type="scientific">Rhodospira trueperi</name>
    <dbReference type="NCBI Taxonomy" id="69960"/>
    <lineage>
        <taxon>Bacteria</taxon>
        <taxon>Pseudomonadati</taxon>
        <taxon>Pseudomonadota</taxon>
        <taxon>Alphaproteobacteria</taxon>
        <taxon>Rhodospirillales</taxon>
        <taxon>Rhodospirillaceae</taxon>
        <taxon>Rhodospira</taxon>
    </lineage>
</organism>
<dbReference type="CDD" id="cd00038">
    <property type="entry name" value="CAP_ED"/>
    <property type="match status" value="1"/>
</dbReference>
<dbReference type="PROSITE" id="PS51063">
    <property type="entry name" value="HTH_CRP_2"/>
    <property type="match status" value="1"/>
</dbReference>
<dbReference type="Proteomes" id="UP000199412">
    <property type="component" value="Unassembled WGS sequence"/>
</dbReference>
<protein>
    <submittedName>
        <fullName evidence="6">cAMP-binding domain of CRP or a regulatory subunit of cAMP-dependent protein kinases</fullName>
    </submittedName>
</protein>
<dbReference type="GO" id="GO:0003700">
    <property type="term" value="F:DNA-binding transcription factor activity"/>
    <property type="evidence" value="ECO:0007669"/>
    <property type="project" value="TreeGrafter"/>
</dbReference>
<dbReference type="Pfam" id="PF00027">
    <property type="entry name" value="cNMP_binding"/>
    <property type="match status" value="1"/>
</dbReference>
<dbReference type="InterPro" id="IPR036390">
    <property type="entry name" value="WH_DNA-bd_sf"/>
</dbReference>
<dbReference type="STRING" id="69960.SAMN05421720_12021"/>
<dbReference type="PROSITE" id="PS50042">
    <property type="entry name" value="CNMP_BINDING_3"/>
    <property type="match status" value="1"/>
</dbReference>
<dbReference type="Pfam" id="PF13545">
    <property type="entry name" value="HTH_Crp_2"/>
    <property type="match status" value="1"/>
</dbReference>
<sequence length="237" mass="25884">MSVPSDPLARFTLFEETAPDVRQQLATLCYHRSFAPRQMICDVSSPGHDVMFILEGSVSISSYSSSGRETSFAHLEAGDYFGEIAAIDGLRRSATVTARTGVALLVMPGDSFRALLRQHPAIAWRVMLRMTEVIRSANERVQSFSTQSVTQRVCQELLNLCKPSQAVRGAFIVYPVPTQANLGARIGASRETVARVLLDLAQDGIISRKGRTLTIPNREHLEALVEGLRGGAQARVA</sequence>
<proteinExistence type="predicted"/>
<dbReference type="GO" id="GO:0016301">
    <property type="term" value="F:kinase activity"/>
    <property type="evidence" value="ECO:0007669"/>
    <property type="project" value="UniProtKB-KW"/>
</dbReference>
<name>A0A1G7HEA7_9PROT</name>
<keyword evidence="6" id="KW-0418">Kinase</keyword>
<dbReference type="InterPro" id="IPR000595">
    <property type="entry name" value="cNMP-bd_dom"/>
</dbReference>
<evidence type="ECO:0000256" key="3">
    <source>
        <dbReference type="ARBA" id="ARBA00023163"/>
    </source>
</evidence>
<gene>
    <name evidence="6" type="ORF">SAMN05421720_12021</name>
</gene>
<keyword evidence="3" id="KW-0804">Transcription</keyword>
<evidence type="ECO:0000256" key="1">
    <source>
        <dbReference type="ARBA" id="ARBA00023015"/>
    </source>
</evidence>
<reference evidence="6 7" key="1">
    <citation type="submission" date="2016-10" db="EMBL/GenBank/DDBJ databases">
        <authorList>
            <person name="de Groot N.N."/>
        </authorList>
    </citation>
    <scope>NUCLEOTIDE SEQUENCE [LARGE SCALE GENOMIC DNA]</scope>
    <source>
        <strain evidence="6 7">ATCC 700224</strain>
    </source>
</reference>
<keyword evidence="1" id="KW-0805">Transcription regulation</keyword>
<dbReference type="EMBL" id="FNAP01000020">
    <property type="protein sequence ID" value="SDE98817.1"/>
    <property type="molecule type" value="Genomic_DNA"/>
</dbReference>
<keyword evidence="2" id="KW-0238">DNA-binding</keyword>
<feature type="domain" description="Cyclic nucleotide-binding" evidence="4">
    <location>
        <begin position="13"/>
        <end position="116"/>
    </location>
</feature>
<keyword evidence="6" id="KW-0808">Transferase</keyword>
<dbReference type="InterPro" id="IPR018490">
    <property type="entry name" value="cNMP-bd_dom_sf"/>
</dbReference>
<dbReference type="PANTHER" id="PTHR24567">
    <property type="entry name" value="CRP FAMILY TRANSCRIPTIONAL REGULATORY PROTEIN"/>
    <property type="match status" value="1"/>
</dbReference>
<dbReference type="AlphaFoldDB" id="A0A1G7HEA7"/>
<evidence type="ECO:0000313" key="6">
    <source>
        <dbReference type="EMBL" id="SDE98817.1"/>
    </source>
</evidence>
<dbReference type="SMART" id="SM00100">
    <property type="entry name" value="cNMP"/>
    <property type="match status" value="1"/>
</dbReference>
<feature type="domain" description="HTH crp-type" evidence="5">
    <location>
        <begin position="147"/>
        <end position="219"/>
    </location>
</feature>
<evidence type="ECO:0000313" key="7">
    <source>
        <dbReference type="Proteomes" id="UP000199412"/>
    </source>
</evidence>
<dbReference type="InterPro" id="IPR014710">
    <property type="entry name" value="RmlC-like_jellyroll"/>
</dbReference>
<dbReference type="SMART" id="SM00419">
    <property type="entry name" value="HTH_CRP"/>
    <property type="match status" value="1"/>
</dbReference>
<dbReference type="Gene3D" id="2.60.120.10">
    <property type="entry name" value="Jelly Rolls"/>
    <property type="match status" value="1"/>
</dbReference>
<dbReference type="InterPro" id="IPR012318">
    <property type="entry name" value="HTH_CRP"/>
</dbReference>
<dbReference type="SUPFAM" id="SSF46785">
    <property type="entry name" value="Winged helix' DNA-binding domain"/>
    <property type="match status" value="1"/>
</dbReference>
<accession>A0A1G7HEA7</accession>
<dbReference type="InterPro" id="IPR050397">
    <property type="entry name" value="Env_Response_Regulators"/>
</dbReference>
<keyword evidence="7" id="KW-1185">Reference proteome</keyword>
<evidence type="ECO:0000259" key="4">
    <source>
        <dbReference type="PROSITE" id="PS50042"/>
    </source>
</evidence>
<dbReference type="Gene3D" id="1.10.10.10">
    <property type="entry name" value="Winged helix-like DNA-binding domain superfamily/Winged helix DNA-binding domain"/>
    <property type="match status" value="1"/>
</dbReference>